<comment type="caution">
    <text evidence="2">The sequence shown here is derived from an EMBL/GenBank/DDBJ whole genome shotgun (WGS) entry which is preliminary data.</text>
</comment>
<reference evidence="2 3" key="1">
    <citation type="submission" date="2019-04" db="EMBL/GenBank/DDBJ databases">
        <title>Bacillus caeni sp. nov., a bacterium isolated from mangrove sediment.</title>
        <authorList>
            <person name="Huang H."/>
            <person name="Mo K."/>
            <person name="Hu Y."/>
        </authorList>
    </citation>
    <scope>NUCLEOTIDE SEQUENCE [LARGE SCALE GENOMIC DNA]</scope>
    <source>
        <strain evidence="2 3">HB172195</strain>
    </source>
</reference>
<keyword evidence="1" id="KW-1133">Transmembrane helix</keyword>
<evidence type="ECO:0000256" key="1">
    <source>
        <dbReference type="SAM" id="Phobius"/>
    </source>
</evidence>
<dbReference type="EMBL" id="SWLG01000007">
    <property type="protein sequence ID" value="TLS37193.1"/>
    <property type="molecule type" value="Genomic_DNA"/>
</dbReference>
<evidence type="ECO:0000313" key="3">
    <source>
        <dbReference type="Proteomes" id="UP000308230"/>
    </source>
</evidence>
<keyword evidence="1" id="KW-0472">Membrane</keyword>
<accession>A0A5R9F8L6</accession>
<dbReference type="Proteomes" id="UP000308230">
    <property type="component" value="Unassembled WGS sequence"/>
</dbReference>
<dbReference type="RefSeq" id="WP_138126634.1">
    <property type="nucleotide sequence ID" value="NZ_SWLG01000007.1"/>
</dbReference>
<protein>
    <submittedName>
        <fullName evidence="2">Uncharacterized protein</fullName>
    </submittedName>
</protein>
<organism evidence="2 3">
    <name type="scientific">Exobacillus caeni</name>
    <dbReference type="NCBI Taxonomy" id="2574798"/>
    <lineage>
        <taxon>Bacteria</taxon>
        <taxon>Bacillati</taxon>
        <taxon>Bacillota</taxon>
        <taxon>Bacilli</taxon>
        <taxon>Bacillales</taxon>
        <taxon>Guptibacillaceae</taxon>
        <taxon>Exobacillus</taxon>
    </lineage>
</organism>
<keyword evidence="3" id="KW-1185">Reference proteome</keyword>
<gene>
    <name evidence="2" type="ORF">FCL54_11745</name>
</gene>
<name>A0A5R9F8L6_9BACL</name>
<keyword evidence="1" id="KW-0812">Transmembrane</keyword>
<proteinExistence type="predicted"/>
<evidence type="ECO:0000313" key="2">
    <source>
        <dbReference type="EMBL" id="TLS37193.1"/>
    </source>
</evidence>
<dbReference type="AlphaFoldDB" id="A0A5R9F8L6"/>
<sequence>METFLQIILLTLLSIVMVYFCWKSPANAFIAGGVITITGFTIVMSFLLILGLVLVYASASCKFLQFLLEKKKARTTE</sequence>
<feature type="transmembrane region" description="Helical" evidence="1">
    <location>
        <begin position="6"/>
        <end position="22"/>
    </location>
</feature>
<feature type="transmembrane region" description="Helical" evidence="1">
    <location>
        <begin position="29"/>
        <end position="57"/>
    </location>
</feature>